<dbReference type="Pfam" id="PF17754">
    <property type="entry name" value="TetR_C_14"/>
    <property type="match status" value="1"/>
</dbReference>
<dbReference type="PANTHER" id="PTHR30055">
    <property type="entry name" value="HTH-TYPE TRANSCRIPTIONAL REGULATOR RUTR"/>
    <property type="match status" value="1"/>
</dbReference>
<dbReference type="RefSeq" id="WP_211301225.1">
    <property type="nucleotide sequence ID" value="NZ_PYGA01000005.1"/>
</dbReference>
<evidence type="ECO:0000256" key="1">
    <source>
        <dbReference type="ARBA" id="ARBA00023015"/>
    </source>
</evidence>
<dbReference type="InterPro" id="IPR001647">
    <property type="entry name" value="HTH_TetR"/>
</dbReference>
<keyword evidence="7" id="KW-1185">Reference proteome</keyword>
<keyword evidence="1" id="KW-0805">Transcription regulation</keyword>
<name>A0A2P8DMI6_9ACTN</name>
<dbReference type="PRINTS" id="PR00455">
    <property type="entry name" value="HTHTETR"/>
</dbReference>
<protein>
    <submittedName>
        <fullName evidence="6">TetR family transcriptional regulator</fullName>
    </submittedName>
</protein>
<feature type="DNA-binding region" description="H-T-H motif" evidence="4">
    <location>
        <begin position="33"/>
        <end position="52"/>
    </location>
</feature>
<organism evidence="6 7">
    <name type="scientific">Murinocardiopsis flavida</name>
    <dbReference type="NCBI Taxonomy" id="645275"/>
    <lineage>
        <taxon>Bacteria</taxon>
        <taxon>Bacillati</taxon>
        <taxon>Actinomycetota</taxon>
        <taxon>Actinomycetes</taxon>
        <taxon>Streptosporangiales</taxon>
        <taxon>Nocardiopsidaceae</taxon>
        <taxon>Murinocardiopsis</taxon>
    </lineage>
</organism>
<evidence type="ECO:0000259" key="5">
    <source>
        <dbReference type="PROSITE" id="PS50977"/>
    </source>
</evidence>
<reference evidence="6 7" key="1">
    <citation type="submission" date="2018-03" db="EMBL/GenBank/DDBJ databases">
        <title>Genomic Encyclopedia of Archaeal and Bacterial Type Strains, Phase II (KMG-II): from individual species to whole genera.</title>
        <authorList>
            <person name="Goeker M."/>
        </authorList>
    </citation>
    <scope>NUCLEOTIDE SEQUENCE [LARGE SCALE GENOMIC DNA]</scope>
    <source>
        <strain evidence="6 7">DSM 45312</strain>
    </source>
</reference>
<dbReference type="Pfam" id="PF00440">
    <property type="entry name" value="TetR_N"/>
    <property type="match status" value="1"/>
</dbReference>
<accession>A0A2P8DMI6</accession>
<feature type="domain" description="HTH tetR-type" evidence="5">
    <location>
        <begin position="10"/>
        <end position="70"/>
    </location>
</feature>
<dbReference type="Gene3D" id="1.10.357.10">
    <property type="entry name" value="Tetracycline Repressor, domain 2"/>
    <property type="match status" value="1"/>
</dbReference>
<dbReference type="PROSITE" id="PS50977">
    <property type="entry name" value="HTH_TETR_2"/>
    <property type="match status" value="1"/>
</dbReference>
<dbReference type="Gene3D" id="1.10.10.60">
    <property type="entry name" value="Homeodomain-like"/>
    <property type="match status" value="1"/>
</dbReference>
<dbReference type="InterPro" id="IPR009057">
    <property type="entry name" value="Homeodomain-like_sf"/>
</dbReference>
<dbReference type="PANTHER" id="PTHR30055:SF238">
    <property type="entry name" value="MYCOFACTOCIN BIOSYNTHESIS TRANSCRIPTIONAL REGULATOR MFTR-RELATED"/>
    <property type="match status" value="1"/>
</dbReference>
<evidence type="ECO:0000313" key="6">
    <source>
        <dbReference type="EMBL" id="PSK98421.1"/>
    </source>
</evidence>
<dbReference type="GO" id="GO:0000976">
    <property type="term" value="F:transcription cis-regulatory region binding"/>
    <property type="evidence" value="ECO:0007669"/>
    <property type="project" value="TreeGrafter"/>
</dbReference>
<keyword evidence="2 4" id="KW-0238">DNA-binding</keyword>
<dbReference type="InterPro" id="IPR041347">
    <property type="entry name" value="MftR_C"/>
</dbReference>
<dbReference type="InterPro" id="IPR050109">
    <property type="entry name" value="HTH-type_TetR-like_transc_reg"/>
</dbReference>
<dbReference type="GO" id="GO:0003700">
    <property type="term" value="F:DNA-binding transcription factor activity"/>
    <property type="evidence" value="ECO:0007669"/>
    <property type="project" value="TreeGrafter"/>
</dbReference>
<comment type="caution">
    <text evidence="6">The sequence shown here is derived from an EMBL/GenBank/DDBJ whole genome shotgun (WGS) entry which is preliminary data.</text>
</comment>
<gene>
    <name evidence="6" type="ORF">CLV63_10595</name>
</gene>
<keyword evidence="3" id="KW-0804">Transcription</keyword>
<sequence length="195" mass="21266">MADWRERKKARTRAALREAAFRLFLDHGYEETTVARIAEAAGVSHMTFFRYFPTKEDVVLRDDYDPMLEELVRSQPAAAPPVQRVRDAVMTAVPAVYETERDTLLLRSRLQLTTPALRARMGENLRGSQTAFERGLSGPGDVDAPLLATRVVAAACTAALTTAITAWVDGGGTAHLPDLMDEAFSALGACGTRDG</sequence>
<evidence type="ECO:0000256" key="2">
    <source>
        <dbReference type="ARBA" id="ARBA00023125"/>
    </source>
</evidence>
<dbReference type="AlphaFoldDB" id="A0A2P8DMI6"/>
<dbReference type="SUPFAM" id="SSF46689">
    <property type="entry name" value="Homeodomain-like"/>
    <property type="match status" value="1"/>
</dbReference>
<proteinExistence type="predicted"/>
<evidence type="ECO:0000313" key="7">
    <source>
        <dbReference type="Proteomes" id="UP000240542"/>
    </source>
</evidence>
<dbReference type="EMBL" id="PYGA01000005">
    <property type="protein sequence ID" value="PSK98421.1"/>
    <property type="molecule type" value="Genomic_DNA"/>
</dbReference>
<evidence type="ECO:0000256" key="3">
    <source>
        <dbReference type="ARBA" id="ARBA00023163"/>
    </source>
</evidence>
<evidence type="ECO:0000256" key="4">
    <source>
        <dbReference type="PROSITE-ProRule" id="PRU00335"/>
    </source>
</evidence>
<dbReference type="Proteomes" id="UP000240542">
    <property type="component" value="Unassembled WGS sequence"/>
</dbReference>